<reference evidence="2 3" key="1">
    <citation type="journal article" date="2018" name="Plant J.">
        <title>Genome sequences of Chlorella sorokiniana UTEX 1602 and Micractinium conductrix SAG 241.80: implications to maltose excretion by a green alga.</title>
        <authorList>
            <person name="Arriola M.B."/>
            <person name="Velmurugan N."/>
            <person name="Zhang Y."/>
            <person name="Plunkett M.H."/>
            <person name="Hondzo H."/>
            <person name="Barney B.M."/>
        </authorList>
    </citation>
    <scope>NUCLEOTIDE SEQUENCE [LARGE SCALE GENOMIC DNA]</scope>
    <source>
        <strain evidence="2 3">SAG 241.80</strain>
    </source>
</reference>
<keyword evidence="2" id="KW-0067">ATP-binding</keyword>
<dbReference type="Proteomes" id="UP000239649">
    <property type="component" value="Unassembled WGS sequence"/>
</dbReference>
<proteinExistence type="predicted"/>
<dbReference type="GO" id="GO:0005524">
    <property type="term" value="F:ATP binding"/>
    <property type="evidence" value="ECO:0007669"/>
    <property type="project" value="UniProtKB-KW"/>
</dbReference>
<evidence type="ECO:0000313" key="3">
    <source>
        <dbReference type="Proteomes" id="UP000239649"/>
    </source>
</evidence>
<keyword evidence="3" id="KW-1185">Reference proteome</keyword>
<evidence type="ECO:0000256" key="1">
    <source>
        <dbReference type="SAM" id="MobiDB-lite"/>
    </source>
</evidence>
<comment type="caution">
    <text evidence="2">The sequence shown here is derived from an EMBL/GenBank/DDBJ whole genome shotgun (WGS) entry which is preliminary data.</text>
</comment>
<protein>
    <submittedName>
        <fullName evidence="2">ABC transporter ATP-binding isoform B</fullName>
    </submittedName>
</protein>
<dbReference type="AlphaFoldDB" id="A0A2P6VGY0"/>
<dbReference type="EMBL" id="LHPF02000007">
    <property type="protein sequence ID" value="PSC73337.1"/>
    <property type="molecule type" value="Genomic_DNA"/>
</dbReference>
<name>A0A2P6VGY0_9CHLO</name>
<sequence length="288" mass="30334">MHVCSGRTVTALAKKASASVQVEYAGGLVRVFAFRFRLSSTATVATMFILAGAHYSGLRTESVSKKWAPTDLAAASLRQHHRDIRPPRQGGGGPCHRHEPFQEGVEGLDCRPPSGGAGVGMGLLAPPAKPADRGLAMKRIHGYYAGTSAVVNKTGMFDPAKAPAVAVGRSNGGKTTGTSAVANKTGMFDPARIQAAKNRRASADPRHCHRVLIVDKQGTVVHFVDVIGATAYQSKSTAAKQADWGARPGLLARIPRAGAGQLRAAPPTITLCLPFVTPYMIFDAFTRV</sequence>
<accession>A0A2P6VGY0</accession>
<organism evidence="2 3">
    <name type="scientific">Micractinium conductrix</name>
    <dbReference type="NCBI Taxonomy" id="554055"/>
    <lineage>
        <taxon>Eukaryota</taxon>
        <taxon>Viridiplantae</taxon>
        <taxon>Chlorophyta</taxon>
        <taxon>core chlorophytes</taxon>
        <taxon>Trebouxiophyceae</taxon>
        <taxon>Chlorellales</taxon>
        <taxon>Chlorellaceae</taxon>
        <taxon>Chlorella clade</taxon>
        <taxon>Micractinium</taxon>
    </lineage>
</organism>
<keyword evidence="2" id="KW-0547">Nucleotide-binding</keyword>
<feature type="region of interest" description="Disordered" evidence="1">
    <location>
        <begin position="77"/>
        <end position="97"/>
    </location>
</feature>
<evidence type="ECO:0000313" key="2">
    <source>
        <dbReference type="EMBL" id="PSC73337.1"/>
    </source>
</evidence>
<gene>
    <name evidence="2" type="ORF">C2E20_3550</name>
</gene>